<keyword evidence="1" id="KW-1185">Reference proteome</keyword>
<evidence type="ECO:0000313" key="1">
    <source>
        <dbReference type="Proteomes" id="UP000050640"/>
    </source>
</evidence>
<dbReference type="Pfam" id="PF14750">
    <property type="entry name" value="INTS2"/>
    <property type="match status" value="1"/>
</dbReference>
<dbReference type="InterPro" id="IPR029321">
    <property type="entry name" value="INTS2"/>
</dbReference>
<dbReference type="GO" id="GO:0034472">
    <property type="term" value="P:snRNA 3'-end processing"/>
    <property type="evidence" value="ECO:0007669"/>
    <property type="project" value="TreeGrafter"/>
</dbReference>
<reference evidence="2" key="1">
    <citation type="submission" date="2017-02" db="UniProtKB">
        <authorList>
            <consortium name="WormBaseParasite"/>
        </authorList>
    </citation>
    <scope>IDENTIFICATION</scope>
</reference>
<dbReference type="GO" id="GO:0032039">
    <property type="term" value="C:integrator complex"/>
    <property type="evidence" value="ECO:0007669"/>
    <property type="project" value="InterPro"/>
</dbReference>
<dbReference type="PANTHER" id="PTHR28608:SF1">
    <property type="entry name" value="INTEGRATOR COMPLEX SUBUNIT 2"/>
    <property type="match status" value="1"/>
</dbReference>
<dbReference type="Proteomes" id="UP000050640">
    <property type="component" value="Unplaced"/>
</dbReference>
<name>A0A0R3RMK8_9BILA</name>
<proteinExistence type="predicted"/>
<accession>A0A0R3RMK8</accession>
<dbReference type="PANTHER" id="PTHR28608">
    <property type="entry name" value="INTEGRATOR COMPLEX SUBUNIT 2"/>
    <property type="match status" value="1"/>
</dbReference>
<organism evidence="1 2">
    <name type="scientific">Elaeophora elaphi</name>
    <dbReference type="NCBI Taxonomy" id="1147741"/>
    <lineage>
        <taxon>Eukaryota</taxon>
        <taxon>Metazoa</taxon>
        <taxon>Ecdysozoa</taxon>
        <taxon>Nematoda</taxon>
        <taxon>Chromadorea</taxon>
        <taxon>Rhabditida</taxon>
        <taxon>Spirurina</taxon>
        <taxon>Spiruromorpha</taxon>
        <taxon>Filarioidea</taxon>
        <taxon>Onchocercidae</taxon>
        <taxon>Elaeophora</taxon>
    </lineage>
</organism>
<dbReference type="STRING" id="1147741.A0A0R3RMK8"/>
<dbReference type="AlphaFoldDB" id="A0A0R3RMK8"/>
<dbReference type="WBParaSite" id="EEL_0000271801-mRNA-1">
    <property type="protein sequence ID" value="EEL_0000271801-mRNA-1"/>
    <property type="gene ID" value="EEL_0000271801"/>
</dbReference>
<sequence length="345" mass="39021">MRFIRLLQRSTLREQVKAMDAVVHAMVIALNPSTPMPFASGAVAIWKRLENIVPRSLCEATVCAWSADELKHDLLVEQPLFLFRCDERLFENDVLFPCYLRILSFYLSASRTFLLQKLQMNQNGRDEQRVEREELTRSLIGAQDSAVVQILLEICGRFKNITVHRLCCAHIHQMFIADPVLSKLVHFQGYPLRLIPLAVREIPSMHICLEFVHEILALADISKRVFAIVLIAELAQQYKIESSFTRVELLLDVLTTLSRALTTDENLRLLSKVVPSLGRIMSLFPQISDDVAHLLLRISSIAASRIAVSATVLKTESCMERHLITLINNVLCEAASEMAGLSMKS</sequence>
<protein>
    <submittedName>
        <fullName evidence="2">Uncharacterized protein</fullName>
    </submittedName>
</protein>
<evidence type="ECO:0000313" key="2">
    <source>
        <dbReference type="WBParaSite" id="EEL_0000271801-mRNA-1"/>
    </source>
</evidence>